<keyword evidence="1 3" id="KW-0597">Phosphoprotein</keyword>
<feature type="domain" description="Response regulatory" evidence="4">
    <location>
        <begin position="61"/>
        <end position="180"/>
    </location>
</feature>
<dbReference type="InterPro" id="IPR041657">
    <property type="entry name" value="HTH_17"/>
</dbReference>
<evidence type="ECO:0000256" key="3">
    <source>
        <dbReference type="PROSITE-ProRule" id="PRU00169"/>
    </source>
</evidence>
<evidence type="ECO:0000313" key="5">
    <source>
        <dbReference type="EMBL" id="PIQ85919.1"/>
    </source>
</evidence>
<dbReference type="Pfam" id="PF00072">
    <property type="entry name" value="Response_reg"/>
    <property type="match status" value="1"/>
</dbReference>
<dbReference type="GO" id="GO:0000160">
    <property type="term" value="P:phosphorelay signal transduction system"/>
    <property type="evidence" value="ECO:0007669"/>
    <property type="project" value="UniProtKB-KW"/>
</dbReference>
<dbReference type="InterPro" id="IPR011006">
    <property type="entry name" value="CheY-like_superfamily"/>
</dbReference>
<organism evidence="5 6">
    <name type="scientific">Candidatus Abzuiibacterium crystallinum</name>
    <dbReference type="NCBI Taxonomy" id="1974748"/>
    <lineage>
        <taxon>Bacteria</taxon>
        <taxon>Pseudomonadati</taxon>
        <taxon>Candidatus Omnitrophota</taxon>
        <taxon>Candidatus Abzuiibacterium</taxon>
    </lineage>
</organism>
<dbReference type="CDD" id="cd00156">
    <property type="entry name" value="REC"/>
    <property type="match status" value="1"/>
</dbReference>
<dbReference type="InterPro" id="IPR009061">
    <property type="entry name" value="DNA-bd_dom_put_sf"/>
</dbReference>
<comment type="caution">
    <text evidence="5">The sequence shown here is derived from an EMBL/GenBank/DDBJ whole genome shotgun (WGS) entry which is preliminary data.</text>
</comment>
<gene>
    <name evidence="5" type="ORF">COV74_07055</name>
</gene>
<keyword evidence="2" id="KW-0902">Two-component regulatory system</keyword>
<evidence type="ECO:0000256" key="1">
    <source>
        <dbReference type="ARBA" id="ARBA00022553"/>
    </source>
</evidence>
<accession>A0A2H0LNC8</accession>
<proteinExistence type="predicted"/>
<evidence type="ECO:0000256" key="2">
    <source>
        <dbReference type="ARBA" id="ARBA00023012"/>
    </source>
</evidence>
<dbReference type="PROSITE" id="PS50110">
    <property type="entry name" value="RESPONSE_REGULATORY"/>
    <property type="match status" value="1"/>
</dbReference>
<name>A0A2H0LNC8_9BACT</name>
<feature type="modified residue" description="4-aspartylphosphate" evidence="3">
    <location>
        <position position="110"/>
    </location>
</feature>
<evidence type="ECO:0000313" key="6">
    <source>
        <dbReference type="Proteomes" id="UP000230859"/>
    </source>
</evidence>
<evidence type="ECO:0000259" key="4">
    <source>
        <dbReference type="PROSITE" id="PS50110"/>
    </source>
</evidence>
<dbReference type="Pfam" id="PF12728">
    <property type="entry name" value="HTH_17"/>
    <property type="match status" value="1"/>
</dbReference>
<dbReference type="AlphaFoldDB" id="A0A2H0LNC8"/>
<dbReference type="Gene3D" id="3.40.50.2300">
    <property type="match status" value="1"/>
</dbReference>
<dbReference type="SMART" id="SM00448">
    <property type="entry name" value="REC"/>
    <property type="match status" value="1"/>
</dbReference>
<dbReference type="PANTHER" id="PTHR44591">
    <property type="entry name" value="STRESS RESPONSE REGULATOR PROTEIN 1"/>
    <property type="match status" value="1"/>
</dbReference>
<reference evidence="5 6" key="1">
    <citation type="submission" date="2017-09" db="EMBL/GenBank/DDBJ databases">
        <title>Depth-based differentiation of microbial function through sediment-hosted aquifers and enrichment of novel symbionts in the deep terrestrial subsurface.</title>
        <authorList>
            <person name="Probst A.J."/>
            <person name="Ladd B."/>
            <person name="Jarett J.K."/>
            <person name="Geller-Mcgrath D.E."/>
            <person name="Sieber C.M."/>
            <person name="Emerson J.B."/>
            <person name="Anantharaman K."/>
            <person name="Thomas B.C."/>
            <person name="Malmstrom R."/>
            <person name="Stieglmeier M."/>
            <person name="Klingl A."/>
            <person name="Woyke T."/>
            <person name="Ryan C.M."/>
            <person name="Banfield J.F."/>
        </authorList>
    </citation>
    <scope>NUCLEOTIDE SEQUENCE [LARGE SCALE GENOMIC DNA]</scope>
    <source>
        <strain evidence="5">CG11_big_fil_rev_8_21_14_0_20_45_26</strain>
    </source>
</reference>
<dbReference type="PANTHER" id="PTHR44591:SF14">
    <property type="entry name" value="PROTEIN PILG"/>
    <property type="match status" value="1"/>
</dbReference>
<dbReference type="SUPFAM" id="SSF46955">
    <property type="entry name" value="Putative DNA-binding domain"/>
    <property type="match status" value="1"/>
</dbReference>
<dbReference type="EMBL" id="PCVY01000058">
    <property type="protein sequence ID" value="PIQ85919.1"/>
    <property type="molecule type" value="Genomic_DNA"/>
</dbReference>
<dbReference type="InterPro" id="IPR050595">
    <property type="entry name" value="Bact_response_regulator"/>
</dbReference>
<protein>
    <recommendedName>
        <fullName evidence="4">Response regulatory domain-containing protein</fullName>
    </recommendedName>
</protein>
<dbReference type="SUPFAM" id="SSF52172">
    <property type="entry name" value="CheY-like"/>
    <property type="match status" value="1"/>
</dbReference>
<dbReference type="Proteomes" id="UP000230859">
    <property type="component" value="Unassembled WGS sequence"/>
</dbReference>
<sequence>MKPLLTIQDIQKIFKISRRTVYHWINKAILAPIHIGGVLRFKPEDIETLVEKVHTPDSKKKILVIDDDFLVLHSLKQLLQKNGFEVLAVSSGEEAIQAVQQQSFDLVISDFRMPQMDGVQALARIQQEALLIYQKSMPRIMLSAYVDSPLQAKAETIGVQTVIAKPFCLDEFLATVHTNLN</sequence>
<dbReference type="InterPro" id="IPR001789">
    <property type="entry name" value="Sig_transdc_resp-reg_receiver"/>
</dbReference>